<dbReference type="EMBL" id="MU032344">
    <property type="protein sequence ID" value="KAF3770494.1"/>
    <property type="molecule type" value="Genomic_DNA"/>
</dbReference>
<organism evidence="3 4">
    <name type="scientific">Cryphonectria parasitica (strain ATCC 38755 / EP155)</name>
    <dbReference type="NCBI Taxonomy" id="660469"/>
    <lineage>
        <taxon>Eukaryota</taxon>
        <taxon>Fungi</taxon>
        <taxon>Dikarya</taxon>
        <taxon>Ascomycota</taxon>
        <taxon>Pezizomycotina</taxon>
        <taxon>Sordariomycetes</taxon>
        <taxon>Sordariomycetidae</taxon>
        <taxon>Diaporthales</taxon>
        <taxon>Cryphonectriaceae</taxon>
        <taxon>Cryphonectria-Endothia species complex</taxon>
        <taxon>Cryphonectria</taxon>
    </lineage>
</organism>
<keyword evidence="4" id="KW-1185">Reference proteome</keyword>
<protein>
    <submittedName>
        <fullName evidence="3">Uncharacterized protein</fullName>
    </submittedName>
</protein>
<dbReference type="GeneID" id="63841765"/>
<reference evidence="3" key="1">
    <citation type="journal article" date="2020" name="Phytopathology">
        <title>Genome sequence of the chestnut blight fungus Cryphonectria parasitica EP155: A fundamental resource for an archetypical invasive plant pathogen.</title>
        <authorList>
            <person name="Crouch J.A."/>
            <person name="Dawe A."/>
            <person name="Aerts A."/>
            <person name="Barry K."/>
            <person name="Churchill A.C.L."/>
            <person name="Grimwood J."/>
            <person name="Hillman B."/>
            <person name="Milgroom M.G."/>
            <person name="Pangilinan J."/>
            <person name="Smith M."/>
            <person name="Salamov A."/>
            <person name="Schmutz J."/>
            <person name="Yadav J."/>
            <person name="Grigoriev I.V."/>
            <person name="Nuss D."/>
        </authorList>
    </citation>
    <scope>NUCLEOTIDE SEQUENCE</scope>
    <source>
        <strain evidence="3">EP155</strain>
    </source>
</reference>
<gene>
    <name evidence="3" type="ORF">M406DRAFT_59485</name>
</gene>
<dbReference type="Proteomes" id="UP000803844">
    <property type="component" value="Unassembled WGS sequence"/>
</dbReference>
<evidence type="ECO:0000313" key="4">
    <source>
        <dbReference type="Proteomes" id="UP000803844"/>
    </source>
</evidence>
<feature type="chain" id="PRO_5040493233" evidence="2">
    <location>
        <begin position="30"/>
        <end position="57"/>
    </location>
</feature>
<keyword evidence="2" id="KW-0732">Signal</keyword>
<proteinExistence type="predicted"/>
<accession>A0A9P5CTB9</accession>
<evidence type="ECO:0000256" key="2">
    <source>
        <dbReference type="SAM" id="SignalP"/>
    </source>
</evidence>
<evidence type="ECO:0000256" key="1">
    <source>
        <dbReference type="SAM" id="MobiDB-lite"/>
    </source>
</evidence>
<feature type="signal peptide" evidence="2">
    <location>
        <begin position="1"/>
        <end position="29"/>
    </location>
</feature>
<feature type="region of interest" description="Disordered" evidence="1">
    <location>
        <begin position="38"/>
        <end position="57"/>
    </location>
</feature>
<dbReference type="AlphaFoldDB" id="A0A9P5CTB9"/>
<evidence type="ECO:0000313" key="3">
    <source>
        <dbReference type="EMBL" id="KAF3770494.1"/>
    </source>
</evidence>
<comment type="caution">
    <text evidence="3">The sequence shown here is derived from an EMBL/GenBank/DDBJ whole genome shotgun (WGS) entry which is preliminary data.</text>
</comment>
<sequence length="57" mass="6449">MPRPPFPFSLLSLFQSTQISLLYCPAVDASPCFSSLEHKPPMTAVRPREKKETKDQV</sequence>
<name>A0A9P5CTB9_CRYP1</name>
<dbReference type="RefSeq" id="XP_040781455.1">
    <property type="nucleotide sequence ID" value="XM_040924636.1"/>
</dbReference>